<organism evidence="1 2">
    <name type="scientific">Stenotrophomonas phage A1432</name>
    <dbReference type="NCBI Taxonomy" id="2930315"/>
    <lineage>
        <taxon>Viruses</taxon>
        <taxon>Duplodnaviria</taxon>
        <taxon>Heunggongvirae</taxon>
        <taxon>Uroviricota</taxon>
        <taxon>Caudoviricetes</taxon>
        <taxon>Mesyanzhinovviridae</taxon>
        <taxon>Bradleyvirinae</taxon>
        <taxon>Ghuizhouvirus</taxon>
        <taxon>Ghuizhouvirus A1432</taxon>
    </lineage>
</organism>
<dbReference type="Proteomes" id="UP001056518">
    <property type="component" value="Segment"/>
</dbReference>
<name>A0A9E7N2T6_9CAUD</name>
<dbReference type="RefSeq" id="YP_010738463.1">
    <property type="nucleotide sequence ID" value="NC_073027.1"/>
</dbReference>
<evidence type="ECO:0000313" key="2">
    <source>
        <dbReference type="Proteomes" id="UP001056518"/>
    </source>
</evidence>
<dbReference type="EMBL" id="ON005621">
    <property type="protein sequence ID" value="UTC28008.1"/>
    <property type="molecule type" value="Genomic_DNA"/>
</dbReference>
<sequence>MSFQQTQFLCVGGPFDGKRLTLEAVAYRPFRELRQVVVLKHSPEMDQHTGPLEATQPVPNFSYEHVYYHLQRISTKHGVLFVYSHNPDDSTLARMLLAGYRKEQSR</sequence>
<dbReference type="KEGG" id="vg:79585834"/>
<evidence type="ECO:0000313" key="1">
    <source>
        <dbReference type="EMBL" id="UTC28008.1"/>
    </source>
</evidence>
<protein>
    <submittedName>
        <fullName evidence="1">Uncharacterized protein</fullName>
    </submittedName>
</protein>
<keyword evidence="2" id="KW-1185">Reference proteome</keyword>
<proteinExistence type="predicted"/>
<accession>A0A9E7N2T6</accession>
<dbReference type="GeneID" id="79585834"/>
<reference evidence="1" key="1">
    <citation type="submission" date="2022-03" db="EMBL/GenBank/DDBJ databases">
        <authorList>
            <person name="Xu M."/>
        </authorList>
    </citation>
    <scope>NUCLEOTIDE SEQUENCE</scope>
</reference>